<dbReference type="AlphaFoldDB" id="A0A5R9DV30"/>
<feature type="transmembrane region" description="Helical" evidence="1">
    <location>
        <begin position="130"/>
        <end position="163"/>
    </location>
</feature>
<gene>
    <name evidence="2" type="ORF">FEZ33_05830</name>
</gene>
<comment type="caution">
    <text evidence="2">The sequence shown here is derived from an EMBL/GenBank/DDBJ whole genome shotgun (WGS) entry which is preliminary data.</text>
</comment>
<proteinExistence type="predicted"/>
<evidence type="ECO:0000313" key="3">
    <source>
        <dbReference type="Proteomes" id="UP000306420"/>
    </source>
</evidence>
<keyword evidence="1" id="KW-0472">Membrane</keyword>
<organism evidence="2 3">
    <name type="scientific">Ruoffia tabacinasalis</name>
    <dbReference type="NCBI Taxonomy" id="87458"/>
    <lineage>
        <taxon>Bacteria</taxon>
        <taxon>Bacillati</taxon>
        <taxon>Bacillota</taxon>
        <taxon>Bacilli</taxon>
        <taxon>Lactobacillales</taxon>
        <taxon>Aerococcaceae</taxon>
        <taxon>Ruoffia</taxon>
    </lineage>
</organism>
<name>A0A5R9DV30_9LACT</name>
<sequence length="358" mass="37556">MHYIQDILAAIGVVINGIPQGILALSFGFAAFPTGLGFAFSAIANAVTGSVAPVSFQVETITVAGTMGDNKRERVSLIFYAAIIMTIIGLFGLMDKLVSFVGVEITSGMMAGVGLILAKAAIDMARSNRGVGIISFFTALIVYIFTHDLVYTIVASVGLATFYSSFYKKQTFDLVGDVAENKLSFVKPLGLNWKIIRGALALACLNIGSNISFGMITGSMTGSDTNPVDVDVLTVVSSVADFITSLFGGAPLESIISATGSAPNPVFSGVLMMTLMALLLFFGVLPKLGKFVPMESIAGFLFVLGAIVTVPSNFSSGSEIDPMTTGITMIVSYFFDPFFGMLAGVVVKFLLPLLGVSL</sequence>
<evidence type="ECO:0000256" key="1">
    <source>
        <dbReference type="SAM" id="Phobius"/>
    </source>
</evidence>
<keyword evidence="1" id="KW-0812">Transmembrane</keyword>
<dbReference type="EMBL" id="VBSP01000016">
    <property type="protein sequence ID" value="TLQ41483.1"/>
    <property type="molecule type" value="Genomic_DNA"/>
</dbReference>
<feature type="transmembrane region" description="Helical" evidence="1">
    <location>
        <begin position="334"/>
        <end position="356"/>
    </location>
</feature>
<protein>
    <submittedName>
        <fullName evidence="2">NCS2 family permease</fullName>
    </submittedName>
</protein>
<feature type="transmembrane region" description="Helical" evidence="1">
    <location>
        <begin position="267"/>
        <end position="285"/>
    </location>
</feature>
<feature type="transmembrane region" description="Helical" evidence="1">
    <location>
        <begin position="297"/>
        <end position="314"/>
    </location>
</feature>
<keyword evidence="1" id="KW-1133">Transmembrane helix</keyword>
<feature type="transmembrane region" description="Helical" evidence="1">
    <location>
        <begin position="7"/>
        <end position="32"/>
    </location>
</feature>
<feature type="transmembrane region" description="Helical" evidence="1">
    <location>
        <begin position="195"/>
        <end position="216"/>
    </location>
</feature>
<dbReference type="RefSeq" id="WP_138404467.1">
    <property type="nucleotide sequence ID" value="NZ_VBSP01000016.1"/>
</dbReference>
<feature type="transmembrane region" description="Helical" evidence="1">
    <location>
        <begin position="77"/>
        <end position="94"/>
    </location>
</feature>
<feature type="transmembrane region" description="Helical" evidence="1">
    <location>
        <begin position="100"/>
        <end position="118"/>
    </location>
</feature>
<accession>A0A5R9DV30</accession>
<feature type="transmembrane region" description="Helical" evidence="1">
    <location>
        <begin position="38"/>
        <end position="56"/>
    </location>
</feature>
<dbReference type="Proteomes" id="UP000306420">
    <property type="component" value="Unassembled WGS sequence"/>
</dbReference>
<dbReference type="OrthoDB" id="85542at2"/>
<evidence type="ECO:0000313" key="2">
    <source>
        <dbReference type="EMBL" id="TLQ41483.1"/>
    </source>
</evidence>
<reference evidence="2 3" key="1">
    <citation type="submission" date="2019-05" db="EMBL/GenBank/DDBJ databases">
        <title>The metagenome of a microbial culture collection derived from dairy environment covers the genomic content of the human microbiome.</title>
        <authorList>
            <person name="Roder T."/>
            <person name="Wuthrich D."/>
            <person name="Sattari Z."/>
            <person name="Von Ah U."/>
            <person name="Bar C."/>
            <person name="Ronchi F."/>
            <person name="Macpherson A.J."/>
            <person name="Ganal-Vonarburg S.C."/>
            <person name="Bruggmann R."/>
            <person name="Vergeres G."/>
        </authorList>
    </citation>
    <scope>NUCLEOTIDE SEQUENCE [LARGE SCALE GENOMIC DNA]</scope>
    <source>
        <strain evidence="2 3">FAM 24227</strain>
    </source>
</reference>